<evidence type="ECO:0008006" key="9">
    <source>
        <dbReference type="Google" id="ProtNLM"/>
    </source>
</evidence>
<dbReference type="EMBL" id="JBFDAA010000001">
    <property type="protein sequence ID" value="KAL1140808.1"/>
    <property type="molecule type" value="Genomic_DNA"/>
</dbReference>
<evidence type="ECO:0000256" key="1">
    <source>
        <dbReference type="ARBA" id="ARBA00004123"/>
    </source>
</evidence>
<dbReference type="FunFam" id="1.20.58.200:FF:000001">
    <property type="entry name" value="Translin-associated factor X"/>
    <property type="match status" value="1"/>
</dbReference>
<evidence type="ECO:0000256" key="3">
    <source>
        <dbReference type="ARBA" id="ARBA00005902"/>
    </source>
</evidence>
<dbReference type="Gene3D" id="1.20.58.200">
    <property type="entry name" value="Translin, domain 2"/>
    <property type="match status" value="1"/>
</dbReference>
<comment type="caution">
    <text evidence="7">The sequence shown here is derived from an EMBL/GenBank/DDBJ whole genome shotgun (WGS) entry which is preliminary data.</text>
</comment>
<evidence type="ECO:0000256" key="6">
    <source>
        <dbReference type="PIRSR" id="PIRSR602848-1"/>
    </source>
</evidence>
<proteinExistence type="inferred from homology"/>
<dbReference type="InterPro" id="IPR016069">
    <property type="entry name" value="Translin_C"/>
</dbReference>
<comment type="similarity">
    <text evidence="3">Belongs to the translin family.</text>
</comment>
<dbReference type="CDD" id="cd14820">
    <property type="entry name" value="TRAX"/>
    <property type="match status" value="1"/>
</dbReference>
<keyword evidence="4" id="KW-0963">Cytoplasm</keyword>
<dbReference type="Pfam" id="PF01997">
    <property type="entry name" value="Translin"/>
    <property type="match status" value="1"/>
</dbReference>
<accession>A0ABD0YXX0</accession>
<evidence type="ECO:0000313" key="7">
    <source>
        <dbReference type="EMBL" id="KAL1140808.1"/>
    </source>
</evidence>
<dbReference type="GO" id="GO:0005737">
    <property type="term" value="C:cytoplasm"/>
    <property type="evidence" value="ECO:0007669"/>
    <property type="project" value="UniProtKB-SubCell"/>
</dbReference>
<dbReference type="PANTHER" id="PTHR10741">
    <property type="entry name" value="TRANSLIN AND TRANSLIN ASSOCIATED PROTEIN X"/>
    <property type="match status" value="1"/>
</dbReference>
<dbReference type="InterPro" id="IPR002848">
    <property type="entry name" value="Translin_fam"/>
</dbReference>
<keyword evidence="6" id="KW-0460">Magnesium</keyword>
<feature type="binding site" evidence="6">
    <location>
        <position position="191"/>
    </location>
    <ligand>
        <name>Mg(2+)</name>
        <dbReference type="ChEBI" id="CHEBI:18420"/>
    </ligand>
</feature>
<dbReference type="SUPFAM" id="SSF74784">
    <property type="entry name" value="Translin"/>
    <property type="match status" value="1"/>
</dbReference>
<evidence type="ECO:0000256" key="5">
    <source>
        <dbReference type="ARBA" id="ARBA00023242"/>
    </source>
</evidence>
<name>A0ABD0YXX0_9HEMI</name>
<dbReference type="AlphaFoldDB" id="A0ABD0YXX0"/>
<keyword evidence="8" id="KW-1185">Reference proteome</keyword>
<sequence length="284" mass="32855">MFFLVPRNKQRKYHKVSNKSNRDQEIDSDSVIVRAFQQFGKELDGKNDKYERLVKISRDITIESKRIIFGLQGLCRSLDIKSDSKKLQEGLKKIMSTHFRSIAAELDGEDHYQFLRAYTPGIQEFIEALTLYNYLIKESLYTWDQLKNDLCFTVNKPIEELNEPNDTLKTSLTTTVSALDYVLGVEDLSGELMRLCINSFAAGKLDSGFATCNFVKSLYEGMLRLSPPNAKEFHRKLYVFKQSLVKMETACYMMHVRGSEILTHMLPEVVEERQEEYESGGDFF</sequence>
<evidence type="ECO:0000313" key="8">
    <source>
        <dbReference type="Proteomes" id="UP001558652"/>
    </source>
</evidence>
<dbReference type="Gene3D" id="1.20.58.190">
    <property type="entry name" value="Translin, domain 1"/>
    <property type="match status" value="1"/>
</dbReference>
<keyword evidence="5" id="KW-0539">Nucleus</keyword>
<protein>
    <recommendedName>
        <fullName evidence="9">Translin-associated protein X</fullName>
    </recommendedName>
</protein>
<dbReference type="Proteomes" id="UP001558652">
    <property type="component" value="Unassembled WGS sequence"/>
</dbReference>
<gene>
    <name evidence="7" type="ORF">AAG570_000736</name>
</gene>
<dbReference type="InterPro" id="IPR016068">
    <property type="entry name" value="Translin_N"/>
</dbReference>
<evidence type="ECO:0000256" key="2">
    <source>
        <dbReference type="ARBA" id="ARBA00004496"/>
    </source>
</evidence>
<reference evidence="7 8" key="1">
    <citation type="submission" date="2024-07" db="EMBL/GenBank/DDBJ databases">
        <title>Chromosome-level genome assembly of the water stick insect Ranatra chinensis (Heteroptera: Nepidae).</title>
        <authorList>
            <person name="Liu X."/>
        </authorList>
    </citation>
    <scope>NUCLEOTIDE SEQUENCE [LARGE SCALE GENOMIC DNA]</scope>
    <source>
        <strain evidence="7">Cailab_2021Rc</strain>
        <tissue evidence="7">Muscle</tissue>
    </source>
</reference>
<keyword evidence="6" id="KW-0479">Metal-binding</keyword>
<comment type="subcellular location">
    <subcellularLocation>
        <location evidence="2">Cytoplasm</location>
    </subcellularLocation>
    <subcellularLocation>
        <location evidence="1">Nucleus</location>
    </subcellularLocation>
</comment>
<organism evidence="7 8">
    <name type="scientific">Ranatra chinensis</name>
    <dbReference type="NCBI Taxonomy" id="642074"/>
    <lineage>
        <taxon>Eukaryota</taxon>
        <taxon>Metazoa</taxon>
        <taxon>Ecdysozoa</taxon>
        <taxon>Arthropoda</taxon>
        <taxon>Hexapoda</taxon>
        <taxon>Insecta</taxon>
        <taxon>Pterygota</taxon>
        <taxon>Neoptera</taxon>
        <taxon>Paraneoptera</taxon>
        <taxon>Hemiptera</taxon>
        <taxon>Heteroptera</taxon>
        <taxon>Panheteroptera</taxon>
        <taxon>Nepomorpha</taxon>
        <taxon>Nepidae</taxon>
        <taxon>Ranatrinae</taxon>
        <taxon>Ranatra</taxon>
    </lineage>
</organism>
<dbReference type="GO" id="GO:0005634">
    <property type="term" value="C:nucleus"/>
    <property type="evidence" value="ECO:0007669"/>
    <property type="project" value="UniProtKB-SubCell"/>
</dbReference>
<feature type="binding site" evidence="6">
    <location>
        <position position="127"/>
    </location>
    <ligand>
        <name>Mg(2+)</name>
        <dbReference type="ChEBI" id="CHEBI:18420"/>
    </ligand>
</feature>
<dbReference type="InterPro" id="IPR036081">
    <property type="entry name" value="Translin_sf"/>
</dbReference>
<evidence type="ECO:0000256" key="4">
    <source>
        <dbReference type="ARBA" id="ARBA00022490"/>
    </source>
</evidence>